<evidence type="ECO:0000256" key="13">
    <source>
        <dbReference type="SAM" id="Phobius"/>
    </source>
</evidence>
<evidence type="ECO:0000259" key="14">
    <source>
        <dbReference type="Pfam" id="PF05916"/>
    </source>
</evidence>
<feature type="domain" description="GINS subunit" evidence="14">
    <location>
        <begin position="312"/>
        <end position="392"/>
    </location>
</feature>
<dbReference type="Pfam" id="PF04750">
    <property type="entry name" value="Far-17a_AIG1"/>
    <property type="match status" value="1"/>
</dbReference>
<dbReference type="GO" id="GO:0012505">
    <property type="term" value="C:endomembrane system"/>
    <property type="evidence" value="ECO:0007669"/>
    <property type="project" value="UniProtKB-SubCell"/>
</dbReference>
<comment type="subcellular location">
    <subcellularLocation>
        <location evidence="2">Endomembrane system</location>
        <topology evidence="2">Multi-pass membrane protein</topology>
    </subcellularLocation>
    <subcellularLocation>
        <location evidence="1">Nucleus</location>
    </subcellularLocation>
</comment>
<dbReference type="InterPro" id="IPR021151">
    <property type="entry name" value="GINS_A"/>
</dbReference>
<dbReference type="InterPro" id="IPR036224">
    <property type="entry name" value="GINS_bundle-like_dom_sf"/>
</dbReference>
<dbReference type="Proteomes" id="UP000782241">
    <property type="component" value="Unassembled WGS sequence"/>
</dbReference>
<dbReference type="InterPro" id="IPR031633">
    <property type="entry name" value="SLD5_C"/>
</dbReference>
<keyword evidence="17" id="KW-1185">Reference proteome</keyword>
<evidence type="ECO:0000256" key="5">
    <source>
        <dbReference type="ARBA" id="ARBA00014804"/>
    </source>
</evidence>
<reference evidence="16" key="1">
    <citation type="submission" date="2021-04" db="EMBL/GenBank/DDBJ databases">
        <title>Draft genome of Fusarium avenaceum strain F156N33, isolated from an atmospheric sample in Virginia.</title>
        <authorList>
            <person name="Yang S."/>
            <person name="Vinatzer B.A."/>
            <person name="Coleman J."/>
        </authorList>
    </citation>
    <scope>NUCLEOTIDE SEQUENCE</scope>
    <source>
        <strain evidence="16">F156N33</strain>
    </source>
</reference>
<dbReference type="CDD" id="cd11711">
    <property type="entry name" value="GINS_A_Sld5"/>
    <property type="match status" value="1"/>
</dbReference>
<dbReference type="Gene3D" id="3.40.5.60">
    <property type="match status" value="1"/>
</dbReference>
<keyword evidence="10 13" id="KW-0472">Membrane</keyword>
<keyword evidence="11" id="KW-0539">Nucleus</keyword>
<feature type="domain" description="DNA replication complex GINS protein SLD5 C-terminal" evidence="15">
    <location>
        <begin position="418"/>
        <end position="472"/>
    </location>
</feature>
<evidence type="ECO:0000256" key="6">
    <source>
        <dbReference type="ARBA" id="ARBA00022692"/>
    </source>
</evidence>
<dbReference type="InterPro" id="IPR008591">
    <property type="entry name" value="GINS_Sld5"/>
</dbReference>
<dbReference type="SUPFAM" id="SSF158573">
    <property type="entry name" value="GINS helical bundle-like"/>
    <property type="match status" value="1"/>
</dbReference>
<keyword evidence="6 13" id="KW-0812">Transmembrane</keyword>
<dbReference type="InterPro" id="IPR006838">
    <property type="entry name" value="ADTRP_AIG1"/>
</dbReference>
<dbReference type="GO" id="GO:0000727">
    <property type="term" value="P:double-strand break repair via break-induced replication"/>
    <property type="evidence" value="ECO:0007669"/>
    <property type="project" value="TreeGrafter"/>
</dbReference>
<evidence type="ECO:0000256" key="1">
    <source>
        <dbReference type="ARBA" id="ARBA00004123"/>
    </source>
</evidence>
<dbReference type="GO" id="GO:0016020">
    <property type="term" value="C:membrane"/>
    <property type="evidence" value="ECO:0007669"/>
    <property type="project" value="InterPro"/>
</dbReference>
<evidence type="ECO:0000256" key="11">
    <source>
        <dbReference type="ARBA" id="ARBA00023242"/>
    </source>
</evidence>
<keyword evidence="8" id="KW-0159">Chromosome partition</keyword>
<dbReference type="InterPro" id="IPR038749">
    <property type="entry name" value="Sld5_GINS_A"/>
</dbReference>
<proteinExistence type="inferred from homology"/>
<comment type="function">
    <text evidence="12">The GINS complex plays an essential role in the initiation of DNA replication. Has a role in chromosome segregation.</text>
</comment>
<keyword evidence="9 13" id="KW-1133">Transmembrane helix</keyword>
<dbReference type="PANTHER" id="PTHR21206:SF0">
    <property type="entry name" value="DNA REPLICATION COMPLEX GINS PROTEIN SLD5"/>
    <property type="match status" value="1"/>
</dbReference>
<feature type="transmembrane region" description="Helical" evidence="13">
    <location>
        <begin position="193"/>
        <end position="214"/>
    </location>
</feature>
<evidence type="ECO:0000256" key="3">
    <source>
        <dbReference type="ARBA" id="ARBA00008187"/>
    </source>
</evidence>
<evidence type="ECO:0000313" key="16">
    <source>
        <dbReference type="EMBL" id="KAG5663998.1"/>
    </source>
</evidence>
<evidence type="ECO:0000256" key="8">
    <source>
        <dbReference type="ARBA" id="ARBA00022829"/>
    </source>
</evidence>
<dbReference type="FunFam" id="1.20.58.1030:FF:000006">
    <property type="entry name" value="DNA replication complex GINS protein SLD5"/>
    <property type="match status" value="1"/>
</dbReference>
<feature type="transmembrane region" description="Helical" evidence="13">
    <location>
        <begin position="86"/>
        <end position="106"/>
    </location>
</feature>
<sequence>MAPRHPLQRLTSPSRDVSLLLHIIGIASFSYNFYFLTVWDTPIAKSYGWHLQFLTIIGLSVSLLAFVLGALADITSSHTLFQAKNAVAVIATPMEVVISILYWGLRLIDPKLLIPDDIYIDIIPDIGFHLAPAVLLSLDLVLLSPPWTIPAYGVMTIGTVLAFGYWYWVELCFSHNGWYPYPLFELLSTTQRAMLFTFAAVLVTVSSSGLKWVYGRVNGYEGAQRNAHKPLKKVHTRLYNLVILYFNKPLTMDIDDILRQVDPRSRGVPTETRDLQALTRLWVAERSAPELLEWPTDGLFERVNARIKSQIEKVEDMTGDMDPKTNFALIVIQTELERYKFLVRSFLRARIAKVDKHTLYYLSSQELRDRLSPTEVAYATRHQALLHNHYLSSFLASFPQQLQNLNDTAGNISMIDSPDLDTAVFIRMLRDKDVHGQGTDADITLPAENGDVLILRWSSARQMVDVGDAELV</sequence>
<evidence type="ECO:0000256" key="12">
    <source>
        <dbReference type="ARBA" id="ARBA00025163"/>
    </source>
</evidence>
<dbReference type="PANTHER" id="PTHR21206">
    <property type="entry name" value="SLD5 PROTEIN"/>
    <property type="match status" value="1"/>
</dbReference>
<evidence type="ECO:0000256" key="2">
    <source>
        <dbReference type="ARBA" id="ARBA00004127"/>
    </source>
</evidence>
<name>A0A9P7H941_9HYPO</name>
<accession>A0A9P7H941</accession>
<comment type="subunit">
    <text evidence="4">Component of the GINS complex which is a heterotetramer of SLD5, PSF1, PSF2 and PSF3.</text>
</comment>
<evidence type="ECO:0000313" key="17">
    <source>
        <dbReference type="Proteomes" id="UP000782241"/>
    </source>
</evidence>
<comment type="similarity">
    <text evidence="3">Belongs to the GINS4/SLD5 family.</text>
</comment>
<comment type="caution">
    <text evidence="16">The sequence shown here is derived from an EMBL/GenBank/DDBJ whole genome shotgun (WGS) entry which is preliminary data.</text>
</comment>
<dbReference type="Pfam" id="PF05916">
    <property type="entry name" value="Sld5"/>
    <property type="match status" value="1"/>
</dbReference>
<evidence type="ECO:0000256" key="10">
    <source>
        <dbReference type="ARBA" id="ARBA00023136"/>
    </source>
</evidence>
<evidence type="ECO:0000259" key="15">
    <source>
        <dbReference type="Pfam" id="PF16922"/>
    </source>
</evidence>
<organism evidence="16 17">
    <name type="scientific">Fusarium avenaceum</name>
    <dbReference type="NCBI Taxonomy" id="40199"/>
    <lineage>
        <taxon>Eukaryota</taxon>
        <taxon>Fungi</taxon>
        <taxon>Dikarya</taxon>
        <taxon>Ascomycota</taxon>
        <taxon>Pezizomycotina</taxon>
        <taxon>Sordariomycetes</taxon>
        <taxon>Hypocreomycetidae</taxon>
        <taxon>Hypocreales</taxon>
        <taxon>Nectriaceae</taxon>
        <taxon>Fusarium</taxon>
        <taxon>Fusarium tricinctum species complex</taxon>
    </lineage>
</organism>
<feature type="transmembrane region" description="Helical" evidence="13">
    <location>
        <begin position="118"/>
        <end position="142"/>
    </location>
</feature>
<evidence type="ECO:0000256" key="7">
    <source>
        <dbReference type="ARBA" id="ARBA00022705"/>
    </source>
</evidence>
<keyword evidence="7" id="KW-0235">DNA replication</keyword>
<dbReference type="GO" id="GO:0006261">
    <property type="term" value="P:DNA-templated DNA replication"/>
    <property type="evidence" value="ECO:0007669"/>
    <property type="project" value="InterPro"/>
</dbReference>
<feature type="transmembrane region" description="Helical" evidence="13">
    <location>
        <begin position="149"/>
        <end position="168"/>
    </location>
</feature>
<dbReference type="GO" id="GO:0007059">
    <property type="term" value="P:chromosome segregation"/>
    <property type="evidence" value="ECO:0007669"/>
    <property type="project" value="UniProtKB-KW"/>
</dbReference>
<dbReference type="CDD" id="cd21692">
    <property type="entry name" value="GINS_B_Sld5"/>
    <property type="match status" value="1"/>
</dbReference>
<evidence type="ECO:0000256" key="4">
    <source>
        <dbReference type="ARBA" id="ARBA00011352"/>
    </source>
</evidence>
<dbReference type="AlphaFoldDB" id="A0A9P7H941"/>
<feature type="transmembrane region" description="Helical" evidence="13">
    <location>
        <begin position="51"/>
        <end position="74"/>
    </location>
</feature>
<gene>
    <name evidence="16" type="ORF">KAF25_006583</name>
</gene>
<dbReference type="GO" id="GO:0000811">
    <property type="term" value="C:GINS complex"/>
    <property type="evidence" value="ECO:0007669"/>
    <property type="project" value="TreeGrafter"/>
</dbReference>
<evidence type="ECO:0000256" key="9">
    <source>
        <dbReference type="ARBA" id="ARBA00022989"/>
    </source>
</evidence>
<protein>
    <recommendedName>
        <fullName evidence="5">DNA replication complex GINS protein SLD5</fullName>
    </recommendedName>
</protein>
<dbReference type="EMBL" id="JAGPUO010000003">
    <property type="protein sequence ID" value="KAG5663998.1"/>
    <property type="molecule type" value="Genomic_DNA"/>
</dbReference>
<dbReference type="Gene3D" id="1.20.58.1030">
    <property type="match status" value="1"/>
</dbReference>
<feature type="transmembrane region" description="Helical" evidence="13">
    <location>
        <begin position="20"/>
        <end position="39"/>
    </location>
</feature>
<dbReference type="Pfam" id="PF16922">
    <property type="entry name" value="SLD5_C"/>
    <property type="match status" value="1"/>
</dbReference>